<gene>
    <name evidence="1" type="ORF">PMAYCL1PPCAC_19233</name>
</gene>
<dbReference type="Proteomes" id="UP001328107">
    <property type="component" value="Unassembled WGS sequence"/>
</dbReference>
<feature type="non-terminal residue" evidence="1">
    <location>
        <position position="1"/>
    </location>
</feature>
<accession>A0AAN5CQY1</accession>
<dbReference type="EMBL" id="BTRK01000004">
    <property type="protein sequence ID" value="GMR49038.1"/>
    <property type="molecule type" value="Genomic_DNA"/>
</dbReference>
<comment type="caution">
    <text evidence="1">The sequence shown here is derived from an EMBL/GenBank/DDBJ whole genome shotgun (WGS) entry which is preliminary data.</text>
</comment>
<keyword evidence="2" id="KW-1185">Reference proteome</keyword>
<reference evidence="2" key="1">
    <citation type="submission" date="2022-10" db="EMBL/GenBank/DDBJ databases">
        <title>Genome assembly of Pristionchus species.</title>
        <authorList>
            <person name="Yoshida K."/>
            <person name="Sommer R.J."/>
        </authorList>
    </citation>
    <scope>NUCLEOTIDE SEQUENCE [LARGE SCALE GENOMIC DNA]</scope>
    <source>
        <strain evidence="2">RS5460</strain>
    </source>
</reference>
<dbReference type="AlphaFoldDB" id="A0AAN5CQY1"/>
<feature type="non-terminal residue" evidence="1">
    <location>
        <position position="94"/>
    </location>
</feature>
<evidence type="ECO:0000313" key="2">
    <source>
        <dbReference type="Proteomes" id="UP001328107"/>
    </source>
</evidence>
<organism evidence="1 2">
    <name type="scientific">Pristionchus mayeri</name>
    <dbReference type="NCBI Taxonomy" id="1317129"/>
    <lineage>
        <taxon>Eukaryota</taxon>
        <taxon>Metazoa</taxon>
        <taxon>Ecdysozoa</taxon>
        <taxon>Nematoda</taxon>
        <taxon>Chromadorea</taxon>
        <taxon>Rhabditida</taxon>
        <taxon>Rhabditina</taxon>
        <taxon>Diplogasteromorpha</taxon>
        <taxon>Diplogasteroidea</taxon>
        <taxon>Neodiplogasteridae</taxon>
        <taxon>Pristionchus</taxon>
    </lineage>
</organism>
<sequence>VLDLKSLAKLEFLLTDQNVNCLDLNMVQFDRITDIHRKGFVSLIRSSGVRTLNLEGLEQPTAQGLFDEQFIIDISETQLERLYSDALPKTVYVS</sequence>
<name>A0AAN5CQY1_9BILA</name>
<proteinExistence type="predicted"/>
<protein>
    <submittedName>
        <fullName evidence="1">Uncharacterized protein</fullName>
    </submittedName>
</protein>
<evidence type="ECO:0000313" key="1">
    <source>
        <dbReference type="EMBL" id="GMR49038.1"/>
    </source>
</evidence>